<feature type="region of interest" description="Disordered" evidence="1">
    <location>
        <begin position="90"/>
        <end position="112"/>
    </location>
</feature>
<gene>
    <name evidence="2" type="ORF">PCYB_094080</name>
</gene>
<dbReference type="OrthoDB" id="370595at2759"/>
<feature type="non-terminal residue" evidence="2">
    <location>
        <position position="498"/>
    </location>
</feature>
<keyword evidence="3" id="KW-1185">Reference proteome</keyword>
<dbReference type="AlphaFoldDB" id="K6UK95"/>
<dbReference type="eggNOG" id="ENOG502QXBF">
    <property type="taxonomic scope" value="Eukaryota"/>
</dbReference>
<feature type="region of interest" description="Disordered" evidence="1">
    <location>
        <begin position="312"/>
        <end position="340"/>
    </location>
</feature>
<evidence type="ECO:0000313" key="3">
    <source>
        <dbReference type="Proteomes" id="UP000006319"/>
    </source>
</evidence>
<dbReference type="PhylomeDB" id="K6UK95"/>
<dbReference type="RefSeq" id="XP_004222570.1">
    <property type="nucleotide sequence ID" value="XM_004222522.1"/>
</dbReference>
<evidence type="ECO:0000313" key="2">
    <source>
        <dbReference type="EMBL" id="GAB66623.1"/>
    </source>
</evidence>
<protein>
    <submittedName>
        <fullName evidence="2">Uncharacterized protein</fullName>
    </submittedName>
</protein>
<dbReference type="OMA" id="QDGKTQD"/>
<feature type="compositionally biased region" description="Basic and acidic residues" evidence="1">
    <location>
        <begin position="319"/>
        <end position="338"/>
    </location>
</feature>
<evidence type="ECO:0000256" key="1">
    <source>
        <dbReference type="SAM" id="MobiDB-lite"/>
    </source>
</evidence>
<reference evidence="2 3" key="1">
    <citation type="journal article" date="2012" name="Nat. Genet.">
        <title>Plasmodium cynomolgi genome sequences provide insight into Plasmodium vivax and the monkey malaria clade.</title>
        <authorList>
            <person name="Tachibana S."/>
            <person name="Sullivan S.A."/>
            <person name="Kawai S."/>
            <person name="Nakamura S."/>
            <person name="Kim H.R."/>
            <person name="Goto N."/>
            <person name="Arisue N."/>
            <person name="Palacpac N.M.Q."/>
            <person name="Honma H."/>
            <person name="Yagi M."/>
            <person name="Tougan T."/>
            <person name="Katakai Y."/>
            <person name="Kaneko O."/>
            <person name="Mita T."/>
            <person name="Kita K."/>
            <person name="Yasutomi Y."/>
            <person name="Sutton P.L."/>
            <person name="Shakhbatyan R."/>
            <person name="Horii T."/>
            <person name="Yasunaga T."/>
            <person name="Barnwell J.W."/>
            <person name="Escalante A.A."/>
            <person name="Carlton J.M."/>
            <person name="Tanabe K."/>
        </authorList>
    </citation>
    <scope>NUCLEOTIDE SEQUENCE [LARGE SCALE GENOMIC DNA]</scope>
    <source>
        <strain evidence="2 3">B</strain>
    </source>
</reference>
<sequence>MFNGFGVYYFYPFLYVGYFINNSMDGYGYMFCVNSVGEEIWEDAKEGAKEGAKGEDNTNGVSNNLFDFLFVGGEKGRITNRSAEKIKGEKDAKAVVQNGESENRGGETIGEETSSAGGLLLRVYEKLEKMMKGGEAGLGEVLQKVEKPPLCDQSGGHLVEKLQRDVFKNFKLQTRRKNKVKKIKKFLHQNEKENFFDIFKLISYENLLYQGYFHKNNFLSTSDEQILHRSLFLQSYVEMVIEKVNSFRGNLAEGVEPQDLCINQDNVLYVLERKKKTAEGERAQGVAFVSGGANVSGGASASASVIANASARTGNDSANNERSDAREEPKESASREDAWNANVCSPDVREGITPGSSNPNATLSNEHYKDIIDLNLLKRMFEATADDNVDYAVEVVTDKKLLKYKNTFEGLKTEKEKNHLDKATLNLNGHYQLVVVNIKCRDDTSFSLNTNQCNIQSIYKIKIFLISSTQSSIIMYNKFFLYYICVYVKNSDKKVKGK</sequence>
<dbReference type="Proteomes" id="UP000006319">
    <property type="component" value="Chromosome 9"/>
</dbReference>
<accession>K6UK95</accession>
<proteinExistence type="predicted"/>
<organism evidence="2 3">
    <name type="scientific">Plasmodium cynomolgi (strain B)</name>
    <dbReference type="NCBI Taxonomy" id="1120755"/>
    <lineage>
        <taxon>Eukaryota</taxon>
        <taxon>Sar</taxon>
        <taxon>Alveolata</taxon>
        <taxon>Apicomplexa</taxon>
        <taxon>Aconoidasida</taxon>
        <taxon>Haemosporida</taxon>
        <taxon>Plasmodiidae</taxon>
        <taxon>Plasmodium</taxon>
        <taxon>Plasmodium (Plasmodium)</taxon>
    </lineage>
</organism>
<dbReference type="GeneID" id="14692977"/>
<dbReference type="VEuPathDB" id="PlasmoDB:PCYB_094080"/>
<dbReference type="KEGG" id="pcy:PCYB_094080"/>
<name>K6UK95_PLACD</name>
<dbReference type="EMBL" id="DF157101">
    <property type="protein sequence ID" value="GAB66623.1"/>
    <property type="molecule type" value="Genomic_DNA"/>
</dbReference>